<keyword evidence="3" id="KW-0540">Nuclease</keyword>
<name>A0A9D9N5D2_9BACT</name>
<organism evidence="3 4">
    <name type="scientific">Candidatus Gallipaludibacter merdavium</name>
    <dbReference type="NCBI Taxonomy" id="2840839"/>
    <lineage>
        <taxon>Bacteria</taxon>
        <taxon>Pseudomonadati</taxon>
        <taxon>Bacteroidota</taxon>
        <taxon>Bacteroidia</taxon>
        <taxon>Bacteroidales</taxon>
        <taxon>Candidatus Gallipaludibacter</taxon>
    </lineage>
</organism>
<comment type="caution">
    <text evidence="3">The sequence shown here is derived from an EMBL/GenBank/DDBJ whole genome shotgun (WGS) entry which is preliminary data.</text>
</comment>
<dbReference type="Proteomes" id="UP000823641">
    <property type="component" value="Unassembled WGS sequence"/>
</dbReference>
<feature type="domain" description="Endonuclease/exonuclease/phosphatase" evidence="2">
    <location>
        <begin position="26"/>
        <end position="336"/>
    </location>
</feature>
<sequence>MKRWFLWMLLLLSFSFAVCGQNKIRIVEYNVENYFDCTDDTLTNDDDFTPKGNRAWTPQRYIKKQMAIAKVIAALSEWQTPALIGLLEVENKKCLDDLLIYGPLKSFDYKYIHFDSPDRRGIDVALVYDERQFKPMKAEPLKVTMDNEPDFTTRDILYVKGVVGRKDTLHVYLCHFPSRWGGAGVSEPKRICAAQTLKQHYDSLCMAHKRPLVLIMGDFNDTPQNRSIYHILGAQPPQAAVFPNHLYNLMWQVYEKGDGTHKYQGEWSCLDQFIVSGAMIDPQSALTTSVDKITIFQPSFMLLEDVRYGGVQPFRTYRGWKYEGGYSDHLPVLIDLTIQ</sequence>
<dbReference type="AlphaFoldDB" id="A0A9D9N5D2"/>
<feature type="signal peptide" evidence="1">
    <location>
        <begin position="1"/>
        <end position="20"/>
    </location>
</feature>
<dbReference type="Pfam" id="PF19580">
    <property type="entry name" value="Exo_endo_phos_3"/>
    <property type="match status" value="1"/>
</dbReference>
<gene>
    <name evidence="3" type="ORF">IAA73_11360</name>
</gene>
<keyword evidence="3" id="KW-0255">Endonuclease</keyword>
<dbReference type="InterPro" id="IPR005135">
    <property type="entry name" value="Endo/exonuclease/phosphatase"/>
</dbReference>
<proteinExistence type="predicted"/>
<dbReference type="PANTHER" id="PTHR42834">
    <property type="entry name" value="ENDONUCLEASE/EXONUCLEASE/PHOSPHATASE FAMILY PROTEIN (AFU_ORTHOLOGUE AFUA_3G09210)"/>
    <property type="match status" value="1"/>
</dbReference>
<feature type="chain" id="PRO_5038957339" evidence="1">
    <location>
        <begin position="21"/>
        <end position="339"/>
    </location>
</feature>
<dbReference type="Gene3D" id="3.60.10.10">
    <property type="entry name" value="Endonuclease/exonuclease/phosphatase"/>
    <property type="match status" value="1"/>
</dbReference>
<dbReference type="GO" id="GO:0004519">
    <property type="term" value="F:endonuclease activity"/>
    <property type="evidence" value="ECO:0007669"/>
    <property type="project" value="UniProtKB-KW"/>
</dbReference>
<dbReference type="PANTHER" id="PTHR42834:SF1">
    <property type="entry name" value="ENDONUCLEASE_EXONUCLEASE_PHOSPHATASE FAMILY PROTEIN (AFU_ORTHOLOGUE AFUA_3G09210)"/>
    <property type="match status" value="1"/>
</dbReference>
<dbReference type="SUPFAM" id="SSF56219">
    <property type="entry name" value="DNase I-like"/>
    <property type="match status" value="1"/>
</dbReference>
<dbReference type="EMBL" id="JADIMG010000104">
    <property type="protein sequence ID" value="MBO8460909.1"/>
    <property type="molecule type" value="Genomic_DNA"/>
</dbReference>
<evidence type="ECO:0000259" key="2">
    <source>
        <dbReference type="Pfam" id="PF19580"/>
    </source>
</evidence>
<accession>A0A9D9N5D2</accession>
<reference evidence="3" key="1">
    <citation type="submission" date="2020-10" db="EMBL/GenBank/DDBJ databases">
        <authorList>
            <person name="Gilroy R."/>
        </authorList>
    </citation>
    <scope>NUCLEOTIDE SEQUENCE</scope>
    <source>
        <strain evidence="3">G3-3990</strain>
    </source>
</reference>
<evidence type="ECO:0000313" key="4">
    <source>
        <dbReference type="Proteomes" id="UP000823641"/>
    </source>
</evidence>
<dbReference type="InterPro" id="IPR036691">
    <property type="entry name" value="Endo/exonu/phosph_ase_sf"/>
</dbReference>
<evidence type="ECO:0000313" key="3">
    <source>
        <dbReference type="EMBL" id="MBO8460909.1"/>
    </source>
</evidence>
<reference evidence="3" key="2">
    <citation type="journal article" date="2021" name="PeerJ">
        <title>Extensive microbial diversity within the chicken gut microbiome revealed by metagenomics and culture.</title>
        <authorList>
            <person name="Gilroy R."/>
            <person name="Ravi A."/>
            <person name="Getino M."/>
            <person name="Pursley I."/>
            <person name="Horton D.L."/>
            <person name="Alikhan N.F."/>
            <person name="Baker D."/>
            <person name="Gharbi K."/>
            <person name="Hall N."/>
            <person name="Watson M."/>
            <person name="Adriaenssens E.M."/>
            <person name="Foster-Nyarko E."/>
            <person name="Jarju S."/>
            <person name="Secka A."/>
            <person name="Antonio M."/>
            <person name="Oren A."/>
            <person name="Chaudhuri R.R."/>
            <person name="La Ragione R."/>
            <person name="Hildebrand F."/>
            <person name="Pallen M.J."/>
        </authorList>
    </citation>
    <scope>NUCLEOTIDE SEQUENCE</scope>
    <source>
        <strain evidence="3">G3-3990</strain>
    </source>
</reference>
<keyword evidence="1" id="KW-0732">Signal</keyword>
<keyword evidence="3" id="KW-0378">Hydrolase</keyword>
<protein>
    <submittedName>
        <fullName evidence="3">Endonuclease</fullName>
    </submittedName>
</protein>
<evidence type="ECO:0000256" key="1">
    <source>
        <dbReference type="SAM" id="SignalP"/>
    </source>
</evidence>